<protein>
    <submittedName>
        <fullName evidence="1">Uncharacterized protein</fullName>
    </submittedName>
</protein>
<evidence type="ECO:0000313" key="1">
    <source>
        <dbReference type="EMBL" id="CCD34444.1"/>
    </source>
</evidence>
<dbReference type="HOGENOM" id="CLU_1854952_0_0_1"/>
<dbReference type="EMBL" id="FQ790309">
    <property type="protein sequence ID" value="CCD34444.1"/>
    <property type="molecule type" value="Genomic_DNA"/>
</dbReference>
<dbReference type="Proteomes" id="UP000008177">
    <property type="component" value="Unplaced contigs"/>
</dbReference>
<organism evidence="1 2">
    <name type="scientific">Botryotinia fuckeliana (strain T4)</name>
    <name type="common">Noble rot fungus</name>
    <name type="synonym">Botrytis cinerea</name>
    <dbReference type="NCBI Taxonomy" id="999810"/>
    <lineage>
        <taxon>Eukaryota</taxon>
        <taxon>Fungi</taxon>
        <taxon>Dikarya</taxon>
        <taxon>Ascomycota</taxon>
        <taxon>Pezizomycotina</taxon>
        <taxon>Leotiomycetes</taxon>
        <taxon>Helotiales</taxon>
        <taxon>Sclerotiniaceae</taxon>
        <taxon>Botrytis</taxon>
    </lineage>
</organism>
<dbReference type="InParanoid" id="G2YB53"/>
<accession>G2YB53</accession>
<sequence length="138" mass="15602">MAMDFEIHFPRKPSPFSLLKFLSSHHDGEKYSPRMSVHQPFCNDSLLPLRYAGSLRELDSSSDLCSENVAFCIDVPTPGQLHMIEASTSWLPCPCVVSFALLNRKKSKFASKPWRFMKHDGCIDSSSLILLSFASQYI</sequence>
<gene>
    <name evidence="1" type="ORF">BofuT4_P026420.1</name>
</gene>
<reference evidence="2" key="1">
    <citation type="journal article" date="2011" name="PLoS Genet.">
        <title>Genomic analysis of the necrotrophic fungal pathogens Sclerotinia sclerotiorum and Botrytis cinerea.</title>
        <authorList>
            <person name="Amselem J."/>
            <person name="Cuomo C.A."/>
            <person name="van Kan J.A."/>
            <person name="Viaud M."/>
            <person name="Benito E.P."/>
            <person name="Couloux A."/>
            <person name="Coutinho P.M."/>
            <person name="de Vries R.P."/>
            <person name="Dyer P.S."/>
            <person name="Fillinger S."/>
            <person name="Fournier E."/>
            <person name="Gout L."/>
            <person name="Hahn M."/>
            <person name="Kohn L."/>
            <person name="Lapalu N."/>
            <person name="Plummer K.M."/>
            <person name="Pradier J.M."/>
            <person name="Quevillon E."/>
            <person name="Sharon A."/>
            <person name="Simon A."/>
            <person name="ten Have A."/>
            <person name="Tudzynski B."/>
            <person name="Tudzynski P."/>
            <person name="Wincker P."/>
            <person name="Andrew M."/>
            <person name="Anthouard V."/>
            <person name="Beever R.E."/>
            <person name="Beffa R."/>
            <person name="Benoit I."/>
            <person name="Bouzid O."/>
            <person name="Brault B."/>
            <person name="Chen Z."/>
            <person name="Choquer M."/>
            <person name="Collemare J."/>
            <person name="Cotton P."/>
            <person name="Danchin E.G."/>
            <person name="Da Silva C."/>
            <person name="Gautier A."/>
            <person name="Giraud C."/>
            <person name="Giraud T."/>
            <person name="Gonzalez C."/>
            <person name="Grossetete S."/>
            <person name="Guldener U."/>
            <person name="Henrissat B."/>
            <person name="Howlett B.J."/>
            <person name="Kodira C."/>
            <person name="Kretschmer M."/>
            <person name="Lappartient A."/>
            <person name="Leroch M."/>
            <person name="Levis C."/>
            <person name="Mauceli E."/>
            <person name="Neuveglise C."/>
            <person name="Oeser B."/>
            <person name="Pearson M."/>
            <person name="Poulain J."/>
            <person name="Poussereau N."/>
            <person name="Quesneville H."/>
            <person name="Rascle C."/>
            <person name="Schumacher J."/>
            <person name="Segurens B."/>
            <person name="Sexton A."/>
            <person name="Silva E."/>
            <person name="Sirven C."/>
            <person name="Soanes D.M."/>
            <person name="Talbot N.J."/>
            <person name="Templeton M."/>
            <person name="Yandava C."/>
            <person name="Yarden O."/>
            <person name="Zeng Q."/>
            <person name="Rollins J.A."/>
            <person name="Lebrun M.H."/>
            <person name="Dickman M."/>
        </authorList>
    </citation>
    <scope>NUCLEOTIDE SEQUENCE [LARGE SCALE GENOMIC DNA]</scope>
    <source>
        <strain evidence="2">T4</strain>
    </source>
</reference>
<dbReference type="AlphaFoldDB" id="G2YB53"/>
<evidence type="ECO:0000313" key="2">
    <source>
        <dbReference type="Proteomes" id="UP000008177"/>
    </source>
</evidence>
<name>G2YB53_BOTF4</name>
<proteinExistence type="predicted"/>